<evidence type="ECO:0000259" key="1">
    <source>
        <dbReference type="SMART" id="SM01324"/>
    </source>
</evidence>
<dbReference type="RefSeq" id="WP_072304460.1">
    <property type="nucleotide sequence ID" value="NZ_FPIY01000004.1"/>
</dbReference>
<organism evidence="2 3">
    <name type="scientific">Cellulophaga fucicola</name>
    <dbReference type="NCBI Taxonomy" id="76595"/>
    <lineage>
        <taxon>Bacteria</taxon>
        <taxon>Pseudomonadati</taxon>
        <taxon>Bacteroidota</taxon>
        <taxon>Flavobacteriia</taxon>
        <taxon>Flavobacteriales</taxon>
        <taxon>Flavobacteriaceae</taxon>
        <taxon>Cellulophaga</taxon>
    </lineage>
</organism>
<dbReference type="Gene3D" id="1.20.58.1690">
    <property type="match status" value="1"/>
</dbReference>
<feature type="domain" description="YARHG" evidence="1">
    <location>
        <begin position="27"/>
        <end position="108"/>
    </location>
</feature>
<name>A0A1K1QP68_9FLAO</name>
<dbReference type="AlphaFoldDB" id="A0A1K1QP68"/>
<dbReference type="PROSITE" id="PS51257">
    <property type="entry name" value="PROKAR_LIPOPROTEIN"/>
    <property type="match status" value="1"/>
</dbReference>
<gene>
    <name evidence="2" type="ORF">SAMN05660313_02837</name>
</gene>
<accession>A0A1K1QP68</accession>
<evidence type="ECO:0000313" key="3">
    <source>
        <dbReference type="Proteomes" id="UP000183257"/>
    </source>
</evidence>
<dbReference type="EMBL" id="FPIY01000004">
    <property type="protein sequence ID" value="SFW61500.1"/>
    <property type="molecule type" value="Genomic_DNA"/>
</dbReference>
<dbReference type="STRING" id="76595.SAMN05660313_02837"/>
<protein>
    <submittedName>
        <fullName evidence="2">YARHG domain-containing protein</fullName>
    </submittedName>
</protein>
<evidence type="ECO:0000313" key="2">
    <source>
        <dbReference type="EMBL" id="SFW61500.1"/>
    </source>
</evidence>
<sequence length="435" mass="50248">MKKTLIIYFIFSLLVSCENKKKVNSIIHNTDVVSSEKVYTPEELKGKTYEELRFLRNQIFAKKGYVFKDSVLNNYFQKKDWYKPNKDAEIVLDSIEKKNIETFKIAEANLMPFDIPKGYEAIAKVTGDIDKDGIADTIQSVKNKDGSSELILIYLSTKSNYQKIVLISGDEFDGAHPHIELKGDILTMEILNEGSGHFIYSFDLKYNPKIKNLQLTTYTSSNRIMYGHTAKKYDLIKGSYEVTTNASTISDPENFNTTTKRGVHNTKVITPDLFNQQLYYYLDNIGKEFEEDNYPEYYYGEYLDCREAIAEKIALEFEYGALNYLGAYSVFKKELKDFVKNINIAELVKSEDDAYSKTYKLHRNWDLDYIAKDDCEDELFLIFDINTNTFSIQINNCSLVYEDGEVIHASEQSIILAYNIETNCTYKFKKIEVAG</sequence>
<dbReference type="SMART" id="SM01324">
    <property type="entry name" value="YARHG"/>
    <property type="match status" value="1"/>
</dbReference>
<dbReference type="InterPro" id="IPR025582">
    <property type="entry name" value="YARHG_dom"/>
</dbReference>
<keyword evidence="3" id="KW-1185">Reference proteome</keyword>
<reference evidence="3" key="1">
    <citation type="submission" date="2016-11" db="EMBL/GenBank/DDBJ databases">
        <authorList>
            <person name="Varghese N."/>
            <person name="Submissions S."/>
        </authorList>
    </citation>
    <scope>NUCLEOTIDE SEQUENCE [LARGE SCALE GENOMIC DNA]</scope>
    <source>
        <strain evidence="3">DSM 24786</strain>
    </source>
</reference>
<dbReference type="Proteomes" id="UP000183257">
    <property type="component" value="Unassembled WGS sequence"/>
</dbReference>
<dbReference type="InterPro" id="IPR038434">
    <property type="entry name" value="YARHG_sf"/>
</dbReference>
<proteinExistence type="predicted"/>
<dbReference type="Pfam" id="PF13308">
    <property type="entry name" value="YARHG"/>
    <property type="match status" value="1"/>
</dbReference>
<dbReference type="OrthoDB" id="353549at2"/>